<evidence type="ECO:0000256" key="12">
    <source>
        <dbReference type="ARBA" id="ARBA00031904"/>
    </source>
</evidence>
<feature type="coiled-coil region" evidence="13">
    <location>
        <begin position="2176"/>
        <end position="2210"/>
    </location>
</feature>
<dbReference type="Gene3D" id="3.40.50.880">
    <property type="match status" value="1"/>
</dbReference>
<evidence type="ECO:0000256" key="2">
    <source>
        <dbReference type="ARBA" id="ARBA00004496"/>
    </source>
</evidence>
<dbReference type="Gene3D" id="2.130.10.10">
    <property type="entry name" value="YVTN repeat-like/Quinoprotein amine dehydrogenase"/>
    <property type="match status" value="1"/>
</dbReference>
<dbReference type="GO" id="GO:0046820">
    <property type="term" value="F:4-amino-4-deoxychorismate synthase activity"/>
    <property type="evidence" value="ECO:0007669"/>
    <property type="project" value="UniProtKB-EC"/>
</dbReference>
<dbReference type="NCBIfam" id="TIGR00566">
    <property type="entry name" value="trpG_papA"/>
    <property type="match status" value="1"/>
</dbReference>
<dbReference type="InterPro" id="IPR006805">
    <property type="entry name" value="Anth_synth_I_N"/>
</dbReference>
<dbReference type="Pfam" id="PF04869">
    <property type="entry name" value="Uso1_p115_head"/>
    <property type="match status" value="1"/>
</dbReference>
<dbReference type="InterPro" id="IPR056164">
    <property type="entry name" value="Beta-prop_ELP1_1st"/>
</dbReference>
<dbReference type="Pfam" id="PF09770">
    <property type="entry name" value="PAT1"/>
    <property type="match status" value="1"/>
</dbReference>
<feature type="domain" description="ELP1 alpha-solenoid" evidence="23">
    <location>
        <begin position="700"/>
        <end position="907"/>
    </location>
</feature>
<comment type="pathway">
    <text evidence="3">Cofactor biosynthesis; tetrahydrofolate biosynthesis; 4-aminobenzoate from chorismate: step 1/2.</text>
</comment>
<comment type="similarity">
    <text evidence="5">Belongs to the ELP1/IKA1 family.</text>
</comment>
<evidence type="ECO:0000259" key="15">
    <source>
        <dbReference type="Pfam" id="PF00117"/>
    </source>
</evidence>
<dbReference type="InterPro" id="IPR015943">
    <property type="entry name" value="WD40/YVTN_repeat-like_dom_sf"/>
</dbReference>
<evidence type="ECO:0000259" key="19">
    <source>
        <dbReference type="Pfam" id="PF04869"/>
    </source>
</evidence>
<dbReference type="UniPathway" id="UPA00988"/>
<dbReference type="InterPro" id="IPR015890">
    <property type="entry name" value="Chorismate_C"/>
</dbReference>
<feature type="domain" description="ELP1 first N-terminal beta-propeller" evidence="18">
    <location>
        <begin position="1"/>
        <end position="379"/>
    </location>
</feature>
<evidence type="ECO:0000256" key="7">
    <source>
        <dbReference type="ARBA" id="ARBA00022694"/>
    </source>
</evidence>
<dbReference type="Pfam" id="PF04762">
    <property type="entry name" value="Beta-prop_ELP1_1st"/>
    <property type="match status" value="1"/>
</dbReference>
<dbReference type="InterPro" id="IPR056166">
    <property type="entry name" value="TPR_ELP1"/>
</dbReference>
<evidence type="ECO:0000256" key="5">
    <source>
        <dbReference type="ARBA" id="ARBA00006086"/>
    </source>
</evidence>
<evidence type="ECO:0000256" key="3">
    <source>
        <dbReference type="ARBA" id="ARBA00005009"/>
    </source>
</evidence>
<feature type="domain" description="Anthranilate synthase component I N-terminal" evidence="17">
    <location>
        <begin position="2546"/>
        <end position="2695"/>
    </location>
</feature>
<dbReference type="InterPro" id="IPR029062">
    <property type="entry name" value="Class_I_gatase-like"/>
</dbReference>
<dbReference type="InterPro" id="IPR056167">
    <property type="entry name" value="A-sol_ELP1"/>
</dbReference>
<evidence type="ECO:0000259" key="23">
    <source>
        <dbReference type="Pfam" id="PF23925"/>
    </source>
</evidence>
<dbReference type="InterPro" id="IPR010117">
    <property type="entry name" value="PabB_fungal"/>
</dbReference>
<keyword evidence="13" id="KW-0175">Coiled coil</keyword>
<feature type="region of interest" description="Disordered" evidence="14">
    <location>
        <begin position="3213"/>
        <end position="3323"/>
    </location>
</feature>
<evidence type="ECO:0000259" key="24">
    <source>
        <dbReference type="Pfam" id="PF23936"/>
    </source>
</evidence>
<dbReference type="GO" id="GO:0033588">
    <property type="term" value="C:elongator holoenzyme complex"/>
    <property type="evidence" value="ECO:0007669"/>
    <property type="project" value="InterPro"/>
</dbReference>
<keyword evidence="9" id="KW-0315">Glutamine amidotransferase</keyword>
<dbReference type="GO" id="GO:0002926">
    <property type="term" value="P:tRNA wobble base 5-methoxycarbonylmethyl-2-thiouridinylation"/>
    <property type="evidence" value="ECO:0007669"/>
    <property type="project" value="TreeGrafter"/>
</dbReference>
<dbReference type="InterPro" id="IPR036322">
    <property type="entry name" value="WD40_repeat_dom_sf"/>
</dbReference>
<dbReference type="SUPFAM" id="SSF56322">
    <property type="entry name" value="ADC synthase"/>
    <property type="match status" value="1"/>
</dbReference>
<protein>
    <recommendedName>
        <fullName evidence="10">Elongator complex protein 1</fullName>
    </recommendedName>
    <alternativeName>
        <fullName evidence="11">Para-aminobenzoate synthase</fullName>
    </alternativeName>
    <alternativeName>
        <fullName evidence="12">p-aminobenzoic acid synthase</fullName>
    </alternativeName>
</protein>
<sequence>MKDLTILNEGILNLQSQAFPDLTLIECTFDAVHDSMICIMADDARDVFEVQRLGKNGDHQILCYFESPCPGSDLISFRHFEDCDAMVFILSNGDVVMGKPDFEASDGFSVEIAGSIDANISAAQWSPDGEILVIISSSLKMHLVSRSFEPIFDTQLSEEDTSKVAGTNVSVGWGRKETQFRGKGFKALERERETLKHAGLDSIESSILHDPTVKEEESGRLSLYDDNSVRIAWRDDCEVFAVSSRLSERDCSSRRAIRFYSRFGELEAVSEAVDGLDCDIHWRSSSTLLTASVSSIREYDQEDEKLSKVIFFERNGLRHGEFERESEIVKQIAWSCNGEVLALVLHDRVQFWTTKNYHWYLKQECFIEGDGPSSLTFHPDKPLTIMTITAPNTVKVITLGITVNSGPSVKGFDGGIVCVTDGHRVNMTPLGISNVPPPLCLLELNHKDPVRSFAFSDTQKMLVTLTSRLEFYLNTNIHFEDDSVQSLKQLKLSTNFIKCAVSPKQVCLTNSCNLFVLSDGHSFSLIHIFSLPTGELRSEIRLPLKGAILKPSVDEKIAVVELIDGRVLEVDEGGDLKELCSFPQFCSQVEAIVTRDGGRIVVGLSESGKIFGGPRLIASSITSFKLTDQFLCITSAQSKLHFIHLSTMDHADLSYIGFTSIDDERTRPIERGALLVTVVPTKYAVILQAPRGNLETIYPRIMVLTAVRSFIKELRYYDAYIACRAHRIDLDILYDYDVERFENNIAHFIEQIKRVDYLDLFVSNLHEGDVTRDKYSETLQSRGDHGHTTAPQCPTSNEKKKASKVNRICNLMLEELAQDKYGGMYLQVQITAFACQKPPNDDGALQLIAAIADESSKDEAITHLCYLQDASHLYKRALGLFDPKLALCVAQRSQMDPKEYLPFLQRLHGESEFKKRFIIDDYLGKRESALRWLYELGDEFKSEFIDYVVKHSVYATALRLIKHDFDRRNQVLMLYAEYLGKTSYFEEAGRIFESLGANHEALVNYIAARCWKEALSLAKEIHQDEKVKEIARTLSRQLEECHNYRDSAIIESSFLNDDLRAIRLYCKAYEFDSAILLTKVSKLDDNIVDMELRESFGMMIELLADCTSQLASQVSRLREIRKRKALDPTLFYDSTNTEIETPDDVSIAESELSTTPSFFTKYTGKTEGTAKTGASRRTSKNKRREERKRAKGRKGTVYEEEYLIQSVGRMIERLNSTVDDATHLVQGLVRRKMWEEAYQIRTSWDKLTEELAERVEEVFTLSEKDRERIGENGEVYLIPDRQYREIVVEYALRSLLKAATIDKDDPITMKAILETLLILFMKGTTTNDEKNKNIENHTFPRSPNGKYVSPLSVSLEVDQFSLWIADETTSTPEYLACFIQCLQNHSNFQLKHYAIQLIEGLLITRPLKTKDLFTKITTSVSAIVSLLSDEHDQVKGEAIILLIALVRDSYDIQKLVAFENTFDTVFTILKEEGGLRGSVIVHDCLSLLHSLLAFNASNQRLFLESGCISKLSQLIEDLVGPSLDHTYENEAPSTELYWNPQRIKNMLSTLDLCNSFVEKDNQDSNYNQLTFFDSGVFLLLLRVAFANNMEGSIRSQALIVTGNLMAGNKVLQYEFSKIDVPWFDPSFPITSSQKPSIAAPVALVNWALSLNSVHSFDIRLSASTCFQCFVEDNHDLKIGFMEDQISSFIAEEHQQKADIITQTSPAANKGDPVYLTNLVSALVQRDEDMKLNPYKIWFAAYFMICLINDCHETRRIAQRLKVGNEAYGEDVMSFIEALAQNLVTVWESTDIRVPVAYISLLSFWLFEDGDATDNFLKDIQTVKSIISCVVKDSSDSNALATGMGFTLIGIAYEFSRCASPCPRKTFHEIIIKTIGIGNYALKVKKLYQQYFEENNGDIMSQSLTRDDFGLPKVYFIPLYQRLIKDNYYRIKQALLHDPNLDPPMRVTFELFEDLEIKYRDLKNLQQARESEYCEKVTNLKNEVSRIQRSCQNTERELEMKISEVEKLRNLVQQYENSTTIMKDDLENLDSKYASANKIALDATSKVGALQKELELMKRSKSELLLKYEDVSAKKVIAENGINKMNRELKELTRCLEDERTQLQESELKTKSDLISNQRKIKELEEEVQQLRYSHTVMNENYDKIRKELAEKMQFIETLQSDLKKSEFERNAKSEYAKNAVEKLKSAASVIQNLKMQIKMKDEVLKKAAEKLSAADENSEDSLNAIGFSLKATPTISQNPSEQFNNIGNDGEESHSKLRADYIRDSRSPLLHDEYMSAEQTAPARCSTSPDSGYSNMPDIRTLQLLETVTKHKVVVVQNDFVSKDEYMDCFSTWISKFDYLVVGPGPGHPAVDEDVGIIQWLFSHFKAHPESTIPVLGVCLGFQSLCYAFGNEIKKLPNVRHGQIFSIQASPSDLFGTEFLDFESVRYHSLGVLAEELNDEIITLATCLDESDTIVMAAKHKSLPLYGVQYHPESICSSQGEDLIRNFDQIATKFNNSRNRPCESGGLIRSKYVAESRSTSYTQILHQMYEPCGSRLRFPTTVYPVDFCDILLGKGHDLILLNSASEPGDWSIVGFPIKGHSEVITHSIDRPTIVKINKYSDNSSVQEFETPVWDLLKAKMMSRFVSSSAANHKLSHFINRRAPFCGGYMGLISYEEGQHINKKELGSMCKGDTPDIKLVFIERFALFDHKNSQWALISTITDDVEWVSSIKESLEMSAMEHASTRNVPSRVKELCKVEDEELICFDLPKRETYGKQFQSCQEYLHSGDSYELCLTAQSKVFVPSYVKAWDMYKILTVHKNPSPYSSFMSFDDCVLISSSPERFLSWKADLDDDTRRTVELRPIKGTVRNDDSISIDDASKILKTPKEMGENLMIVDLIRHDLDSFVESVQVSALMSVECYKTVYQLVSVIRGVLRDSCALDVLSQSLPPGSMTGAPKKRSMQILQEIESMQHTTQEKRRGIYSGVAGYWSVTDEADWSVTIRSIFHYGADKENKANVDVWRIGAGGAITVLSEEEGEWDEMMLKMRRSGARSYDFQETYEGFDEMEEEDAFNSETFDVGDVGKDFDFGSTAKSSAMSTSNVVPNVSYARVAANDDDFMKDLWGVSTGGGEVKESQKDPSNKKILSLEEIEASLTNKTPDTINHGLANQHQFLANTVPNFSGFMHPQGYMPPPGQYPLQGPPPYMGMPNPNGLYMPPTMSYSNIPRSETIQQVQAPGFAPNTATASYSASDTRNDPAFSVPSSGSTKKLSMVEQEASRANPSKKTDHANYSEFPMLGAERFSTKKSTKLSSQRPEVNPTEDVYHESRGMDPESEVSEPHSRRQEKISRIMRYSGVMNPKDKDFVTRLQLSQIVTDDPYNEDFYAQVFRVIHPRSIPGSLVSSIGHTEPNSIAQAYLDQSGHRLGGRFKRADVALQRMQQQVQKAVNVAKERQSLQQNEREGVLGKISVGSGKKPRQQLTILSKAAQKAKDNASIPIEQGECSSFLKPVKKYTKKDIMAILEDIINNLIMIEADSRTASNIDTSRLWNSLHVLENSSSSGDEEFSVNPFIQCLNFEKALKILPRLFKFLNREQSLTIVTLIMSNLENLTVIKSGSYTTYDERQIPEAISKLVDIYSLTFCKVLMNCVQEFRFHEIIGLLVILIQHNAVSFVSTTKIGLSVLTTLLSRAELIRGEGIISATDLSEWTSCYDELFTALESRIAAIFPPAHDDSQNDYVWQFLATLSLGGKLNHQRIIVDEVRDEIFGVMSRAKSIPNTDMARLHVKQNMLNNLNMYLVVMGLVANENEISELQS</sequence>
<feature type="domain" description="mRNA decay factor PAT1" evidence="20">
    <location>
        <begin position="3114"/>
        <end position="3778"/>
    </location>
</feature>
<evidence type="ECO:0000256" key="6">
    <source>
        <dbReference type="ARBA" id="ARBA00022490"/>
    </source>
</evidence>
<dbReference type="Pfam" id="PF04715">
    <property type="entry name" value="Anth_synt_I_N"/>
    <property type="match status" value="1"/>
</dbReference>
<dbReference type="PROSITE" id="PS51273">
    <property type="entry name" value="GATASE_TYPE_1"/>
    <property type="match status" value="1"/>
</dbReference>
<evidence type="ECO:0000313" key="25">
    <source>
        <dbReference type="EMBL" id="QWW24712.1"/>
    </source>
</evidence>
<dbReference type="GO" id="GO:0005829">
    <property type="term" value="C:cytosol"/>
    <property type="evidence" value="ECO:0007669"/>
    <property type="project" value="TreeGrafter"/>
</dbReference>
<dbReference type="GO" id="GO:0046654">
    <property type="term" value="P:tetrahydrofolate biosynthetic process"/>
    <property type="evidence" value="ECO:0007669"/>
    <property type="project" value="UniProtKB-UniPathway"/>
</dbReference>
<dbReference type="Pfam" id="PF23797">
    <property type="entry name" value="Beta-prop_ELP1_2nd"/>
    <property type="match status" value="1"/>
</dbReference>
<dbReference type="GO" id="GO:0000049">
    <property type="term" value="F:tRNA binding"/>
    <property type="evidence" value="ECO:0007669"/>
    <property type="project" value="TreeGrafter"/>
</dbReference>
<evidence type="ECO:0000256" key="8">
    <source>
        <dbReference type="ARBA" id="ARBA00022909"/>
    </source>
</evidence>
<dbReference type="GO" id="GO:0046656">
    <property type="term" value="P:folic acid biosynthetic process"/>
    <property type="evidence" value="ECO:0007669"/>
    <property type="project" value="UniProtKB-KW"/>
</dbReference>
<feature type="compositionally biased region" description="Low complexity" evidence="14">
    <location>
        <begin position="1160"/>
        <end position="1176"/>
    </location>
</feature>
<evidence type="ECO:0000256" key="11">
    <source>
        <dbReference type="ARBA" id="ARBA00031329"/>
    </source>
</evidence>
<dbReference type="Pfam" id="PF00117">
    <property type="entry name" value="GATase"/>
    <property type="match status" value="1"/>
</dbReference>
<dbReference type="InterPro" id="IPR056165">
    <property type="entry name" value="Beta-prop_ELP1_2nd"/>
</dbReference>
<feature type="coiled-coil region" evidence="13">
    <location>
        <begin position="1976"/>
        <end position="2017"/>
    </location>
</feature>
<evidence type="ECO:0000256" key="9">
    <source>
        <dbReference type="ARBA" id="ARBA00022962"/>
    </source>
</evidence>
<evidence type="ECO:0000259" key="18">
    <source>
        <dbReference type="Pfam" id="PF04762"/>
    </source>
</evidence>
<dbReference type="PANTHER" id="PTHR12747">
    <property type="entry name" value="ELONGATOR COMPLEX PROTEIN 1"/>
    <property type="match status" value="1"/>
</dbReference>
<reference evidence="25" key="1">
    <citation type="submission" date="2021-06" db="EMBL/GenBank/DDBJ databases">
        <title>Candida auris outbreak in lebanese hospital.</title>
        <authorList>
            <person name="Finianos M."/>
        </authorList>
    </citation>
    <scope>NUCLEOTIDE SEQUENCE</scope>
    <source>
        <strain evidence="25">CA7LBN</strain>
    </source>
</reference>
<dbReference type="InterPro" id="IPR019167">
    <property type="entry name" value="PAT1_dom"/>
</dbReference>
<feature type="coiled-coil region" evidence="13">
    <location>
        <begin position="2081"/>
        <end position="2140"/>
    </location>
</feature>
<dbReference type="Pfam" id="PF23925">
    <property type="entry name" value="A-sol_ELP1"/>
    <property type="match status" value="1"/>
</dbReference>
<evidence type="ECO:0000259" key="21">
    <source>
        <dbReference type="Pfam" id="PF23797"/>
    </source>
</evidence>
<evidence type="ECO:0000259" key="16">
    <source>
        <dbReference type="Pfam" id="PF00425"/>
    </source>
</evidence>
<gene>
    <name evidence="25" type="ORF">CA7LBN_003569</name>
</gene>
<dbReference type="PRINTS" id="PR00096">
    <property type="entry name" value="GATASE"/>
</dbReference>
<dbReference type="Pfam" id="PF23936">
    <property type="entry name" value="HB_ELP1"/>
    <property type="match status" value="1"/>
</dbReference>
<dbReference type="InterPro" id="IPR011989">
    <property type="entry name" value="ARM-like"/>
</dbReference>
<dbReference type="EMBL" id="CP076752">
    <property type="protein sequence ID" value="QWW24712.1"/>
    <property type="molecule type" value="Genomic_DNA"/>
</dbReference>
<feature type="domain" description="ELP1 three-helical bundle" evidence="24">
    <location>
        <begin position="1092"/>
        <end position="1257"/>
    </location>
</feature>
<feature type="domain" description="Chorismate-utilising enzyme C-terminal" evidence="16">
    <location>
        <begin position="2750"/>
        <end position="3024"/>
    </location>
</feature>
<evidence type="ECO:0000259" key="17">
    <source>
        <dbReference type="Pfam" id="PF04715"/>
    </source>
</evidence>
<dbReference type="Pfam" id="PF00425">
    <property type="entry name" value="Chorismate_bind"/>
    <property type="match status" value="1"/>
</dbReference>
<dbReference type="CDD" id="cd01743">
    <property type="entry name" value="GATase1_Anthranilate_Synthase"/>
    <property type="match status" value="1"/>
</dbReference>
<feature type="compositionally biased region" description="Polar residues" evidence="14">
    <location>
        <begin position="3220"/>
        <end position="3230"/>
    </location>
</feature>
<dbReference type="InterPro" id="IPR005801">
    <property type="entry name" value="ADC_synthase"/>
</dbReference>
<evidence type="ECO:0000256" key="13">
    <source>
        <dbReference type="SAM" id="Coils"/>
    </source>
</evidence>
<keyword evidence="6" id="KW-0963">Cytoplasm</keyword>
<feature type="domain" description="Glutamine amidotransferase" evidence="15">
    <location>
        <begin position="2310"/>
        <end position="2487"/>
    </location>
</feature>
<dbReference type="SUPFAM" id="SSF50978">
    <property type="entry name" value="WD40 repeat-like"/>
    <property type="match status" value="1"/>
</dbReference>
<dbReference type="SUPFAM" id="SSF52317">
    <property type="entry name" value="Class I glutamine amidotransferase-like"/>
    <property type="match status" value="1"/>
</dbReference>
<evidence type="ECO:0000259" key="22">
    <source>
        <dbReference type="Pfam" id="PF23878"/>
    </source>
</evidence>
<dbReference type="NCBIfam" id="TIGR01823">
    <property type="entry name" value="PabB-fungal"/>
    <property type="match status" value="1"/>
</dbReference>
<feature type="compositionally biased region" description="Basic and acidic residues" evidence="14">
    <location>
        <begin position="3300"/>
        <end position="3323"/>
    </location>
</feature>
<comment type="subcellular location">
    <subcellularLocation>
        <location evidence="2">Cytoplasm</location>
    </subcellularLocation>
</comment>
<dbReference type="GO" id="GO:0006886">
    <property type="term" value="P:intracellular protein transport"/>
    <property type="evidence" value="ECO:0007669"/>
    <property type="project" value="InterPro"/>
</dbReference>
<comment type="pathway">
    <text evidence="4">tRNA modification; 5-methoxycarbonylmethyl-2-thiouridine-tRNA biosynthesis.</text>
</comment>
<evidence type="ECO:0000256" key="14">
    <source>
        <dbReference type="SAM" id="MobiDB-lite"/>
    </source>
</evidence>
<dbReference type="GO" id="GO:0000139">
    <property type="term" value="C:Golgi membrane"/>
    <property type="evidence" value="ECO:0007669"/>
    <property type="project" value="InterPro"/>
</dbReference>
<dbReference type="PANTHER" id="PTHR12747:SF0">
    <property type="entry name" value="ELONGATOR COMPLEX PROTEIN 1"/>
    <property type="match status" value="1"/>
</dbReference>
<dbReference type="Pfam" id="PF23878">
    <property type="entry name" value="TPR_ELP1"/>
    <property type="match status" value="1"/>
</dbReference>
<dbReference type="InterPro" id="IPR017926">
    <property type="entry name" value="GATASE"/>
</dbReference>
<dbReference type="UniPathway" id="UPA00077">
    <property type="reaction ID" value="UER00149"/>
</dbReference>
<evidence type="ECO:0000256" key="1">
    <source>
        <dbReference type="ARBA" id="ARBA00001000"/>
    </source>
</evidence>
<dbReference type="SUPFAM" id="SSF48371">
    <property type="entry name" value="ARM repeat"/>
    <property type="match status" value="2"/>
</dbReference>
<keyword evidence="8" id="KW-0289">Folate biosynthesis</keyword>
<dbReference type="InterPro" id="IPR016024">
    <property type="entry name" value="ARM-type_fold"/>
</dbReference>
<evidence type="ECO:0000256" key="10">
    <source>
        <dbReference type="ARBA" id="ARBA00029535"/>
    </source>
</evidence>
<dbReference type="InterPro" id="IPR006849">
    <property type="entry name" value="Elp1"/>
</dbReference>
<comment type="catalytic activity">
    <reaction evidence="1">
        <text>chorismate + L-glutamine = 4-amino-4-deoxychorismate + L-glutamate</text>
        <dbReference type="Rhea" id="RHEA:11672"/>
        <dbReference type="ChEBI" id="CHEBI:29748"/>
        <dbReference type="ChEBI" id="CHEBI:29985"/>
        <dbReference type="ChEBI" id="CHEBI:58359"/>
        <dbReference type="ChEBI" id="CHEBI:58406"/>
        <dbReference type="EC" id="2.6.1.85"/>
    </reaction>
</comment>
<dbReference type="Gene3D" id="3.60.120.10">
    <property type="entry name" value="Anthranilate synthase"/>
    <property type="match status" value="1"/>
</dbReference>
<feature type="region of interest" description="Disordered" evidence="14">
    <location>
        <begin position="779"/>
        <end position="799"/>
    </location>
</feature>
<dbReference type="Gene3D" id="1.25.10.10">
    <property type="entry name" value="Leucine-rich Repeat Variant"/>
    <property type="match status" value="1"/>
</dbReference>
<name>A0A8F2W2X9_CANAR</name>
<organism evidence="25">
    <name type="scientific">Candidozyma auris</name>
    <name type="common">Yeast</name>
    <name type="synonym">Candida auris</name>
    <dbReference type="NCBI Taxonomy" id="498019"/>
    <lineage>
        <taxon>Eukaryota</taxon>
        <taxon>Fungi</taxon>
        <taxon>Dikarya</taxon>
        <taxon>Ascomycota</taxon>
        <taxon>Saccharomycotina</taxon>
        <taxon>Pichiomycetes</taxon>
        <taxon>Metschnikowiaceae</taxon>
        <taxon>Candidozyma</taxon>
    </lineage>
</organism>
<dbReference type="InterPro" id="IPR056169">
    <property type="entry name" value="HB_ELP1"/>
</dbReference>
<dbReference type="PRINTS" id="PR00097">
    <property type="entry name" value="ANTSNTHASEII"/>
</dbReference>
<dbReference type="InterPro" id="IPR006953">
    <property type="entry name" value="Vesicle_Uso1_P115_head"/>
</dbReference>
<dbReference type="GO" id="GO:0048280">
    <property type="term" value="P:vesicle fusion with Golgi apparatus"/>
    <property type="evidence" value="ECO:0007669"/>
    <property type="project" value="InterPro"/>
</dbReference>
<evidence type="ECO:0000259" key="20">
    <source>
        <dbReference type="Pfam" id="PF09770"/>
    </source>
</evidence>
<dbReference type="InterPro" id="IPR006221">
    <property type="entry name" value="TrpG/PapA_dom"/>
</dbReference>
<proteinExistence type="inferred from homology"/>
<dbReference type="Proteomes" id="UP000825438">
    <property type="component" value="Chromosome IV"/>
</dbReference>
<evidence type="ECO:0000256" key="4">
    <source>
        <dbReference type="ARBA" id="ARBA00005043"/>
    </source>
</evidence>
<feature type="region of interest" description="Disordered" evidence="14">
    <location>
        <begin position="1158"/>
        <end position="1193"/>
    </location>
</feature>
<feature type="domain" description="ELP1 N-terminal second beta-propeller" evidence="21">
    <location>
        <begin position="419"/>
        <end position="676"/>
    </location>
</feature>
<feature type="domain" description="Vesicle tethering protein Uso1/P115-like head" evidence="19">
    <location>
        <begin position="1608"/>
        <end position="1934"/>
    </location>
</feature>
<feature type="domain" description="ELP1 TPR" evidence="22">
    <location>
        <begin position="915"/>
        <end position="1074"/>
    </location>
</feature>
<keyword evidence="7" id="KW-0819">tRNA processing</keyword>
<accession>A0A8F2W2X9</accession>